<keyword evidence="7" id="KW-1185">Reference proteome</keyword>
<dbReference type="Pfam" id="PF22725">
    <property type="entry name" value="GFO_IDH_MocA_C3"/>
    <property type="match status" value="1"/>
</dbReference>
<dbReference type="EMBL" id="FRAN01000004">
    <property type="protein sequence ID" value="SHL03373.1"/>
    <property type="molecule type" value="Genomic_DNA"/>
</dbReference>
<evidence type="ECO:0000313" key="5">
    <source>
        <dbReference type="EMBL" id="SHL03373.1"/>
    </source>
</evidence>
<dbReference type="PANTHER" id="PTHR43818">
    <property type="entry name" value="BCDNA.GH03377"/>
    <property type="match status" value="1"/>
</dbReference>
<dbReference type="STRING" id="797209.GCA_000376445_03594"/>
<evidence type="ECO:0000313" key="6">
    <source>
        <dbReference type="Proteomes" id="UP000003751"/>
    </source>
</evidence>
<dbReference type="RefSeq" id="WP_007983082.1">
    <property type="nucleotide sequence ID" value="NZ_AEMG01000029.1"/>
</dbReference>
<dbReference type="GO" id="GO:0016491">
    <property type="term" value="F:oxidoreductase activity"/>
    <property type="evidence" value="ECO:0007669"/>
    <property type="project" value="UniProtKB-KW"/>
</dbReference>
<dbReference type="Proteomes" id="UP000184203">
    <property type="component" value="Unassembled WGS sequence"/>
</dbReference>
<protein>
    <submittedName>
        <fullName evidence="4">Oxidoreductase domain protein</fullName>
    </submittedName>
    <submittedName>
        <fullName evidence="5">Predicted dehydrogenase</fullName>
    </submittedName>
</protein>
<dbReference type="InterPro" id="IPR000683">
    <property type="entry name" value="Gfo/Idh/MocA-like_OxRdtase_N"/>
</dbReference>
<dbReference type="SUPFAM" id="SSF51735">
    <property type="entry name" value="NAD(P)-binding Rossmann-fold domains"/>
    <property type="match status" value="1"/>
</dbReference>
<name>E7QZB6_HALPU</name>
<dbReference type="EMBL" id="AEMG01000029">
    <property type="protein sequence ID" value="EFW90037.1"/>
    <property type="molecule type" value="Genomic_DNA"/>
</dbReference>
<dbReference type="InterPro" id="IPR050463">
    <property type="entry name" value="Gfo/Idh/MocA_oxidrdct_glycsds"/>
</dbReference>
<dbReference type="PANTHER" id="PTHR43818:SF11">
    <property type="entry name" value="BCDNA.GH03377"/>
    <property type="match status" value="1"/>
</dbReference>
<dbReference type="SUPFAM" id="SSF55347">
    <property type="entry name" value="Glyceraldehyde-3-phosphate dehydrogenase-like, C-terminal domain"/>
    <property type="match status" value="1"/>
</dbReference>
<dbReference type="eggNOG" id="arCOG01622">
    <property type="taxonomic scope" value="Archaea"/>
</dbReference>
<evidence type="ECO:0000256" key="1">
    <source>
        <dbReference type="ARBA" id="ARBA00023002"/>
    </source>
</evidence>
<organism evidence="4 6">
    <name type="scientific">Haladaptatus paucihalophilus DX253</name>
    <dbReference type="NCBI Taxonomy" id="797209"/>
    <lineage>
        <taxon>Archaea</taxon>
        <taxon>Methanobacteriati</taxon>
        <taxon>Methanobacteriota</taxon>
        <taxon>Stenosarchaea group</taxon>
        <taxon>Halobacteria</taxon>
        <taxon>Halobacteriales</taxon>
        <taxon>Haladaptataceae</taxon>
        <taxon>Haladaptatus</taxon>
    </lineage>
</organism>
<sequence length="357" mass="39699">MGMRNDQTLDVGVVGLGTHGLNRAQTLVDFDQRVYGSDASPDARNRFERRFGSAHFESPTELFEEDLNAVVITTPNKFHEPVATAAMKRGIDVFMEKPLAHTLASAERIADTAAETGQTCMVGFQSRFLNVCKILKWYIDRGFFGEITHVQSAYMRRRGVPGRGSWYTSKELAGGGALIDIGIHVIDLLFYFLDEPTVADVASTTRRDFGNQESYAYLDMWGEDDDANMFDVEDSASAFLEFEGDRTATMETAWAVNADSVHAYQIHGTEAGALLDITDIPNTDGEVDQTLEFFETRSGGVDHYLDTSVTANRNNPYREQIRAFLDAVAANDTPDINTVEQALAVQRLVERIYADNE</sequence>
<dbReference type="PATRIC" id="fig|797209.4.peg.4035"/>
<evidence type="ECO:0000259" key="3">
    <source>
        <dbReference type="Pfam" id="PF22725"/>
    </source>
</evidence>
<dbReference type="Gene3D" id="3.30.360.10">
    <property type="entry name" value="Dihydrodipicolinate Reductase, domain 2"/>
    <property type="match status" value="1"/>
</dbReference>
<reference evidence="4 6" key="1">
    <citation type="journal article" date="2014" name="ISME J.">
        <title>Trehalose/2-sulfotrehalose biosynthesis and glycine-betaine uptake are widely spread mechanisms for osmoadaptation in the Halobacteriales.</title>
        <authorList>
            <person name="Youssef N.H."/>
            <person name="Savage-Ashlock K.N."/>
            <person name="McCully A.L."/>
            <person name="Luedtke B."/>
            <person name="Shaw E.I."/>
            <person name="Hoff W.D."/>
            <person name="Elshahed M.S."/>
        </authorList>
    </citation>
    <scope>NUCLEOTIDE SEQUENCE [LARGE SCALE GENOMIC DNA]</scope>
    <source>
        <strain evidence="4 6">DX253</strain>
    </source>
</reference>
<evidence type="ECO:0000259" key="2">
    <source>
        <dbReference type="Pfam" id="PF01408"/>
    </source>
</evidence>
<proteinExistence type="predicted"/>
<evidence type="ECO:0000313" key="4">
    <source>
        <dbReference type="EMBL" id="EFW90037.1"/>
    </source>
</evidence>
<dbReference type="Proteomes" id="UP000003751">
    <property type="component" value="Unassembled WGS sequence"/>
</dbReference>
<feature type="domain" description="Gfo/Idh/MocA-like oxidoreductase N-terminal" evidence="2">
    <location>
        <begin position="10"/>
        <end position="124"/>
    </location>
</feature>
<dbReference type="OrthoDB" id="226094at2157"/>
<dbReference type="InterPro" id="IPR055170">
    <property type="entry name" value="GFO_IDH_MocA-like_dom"/>
</dbReference>
<dbReference type="Pfam" id="PF01408">
    <property type="entry name" value="GFO_IDH_MocA"/>
    <property type="match status" value="1"/>
</dbReference>
<dbReference type="InterPro" id="IPR036291">
    <property type="entry name" value="NAD(P)-bd_dom_sf"/>
</dbReference>
<reference evidence="7" key="2">
    <citation type="submission" date="2016-11" db="EMBL/GenBank/DDBJ databases">
        <authorList>
            <person name="Varghese N."/>
            <person name="Submissions S."/>
        </authorList>
    </citation>
    <scope>NUCLEOTIDE SEQUENCE [LARGE SCALE GENOMIC DNA]</scope>
    <source>
        <strain evidence="7">DX253</strain>
    </source>
</reference>
<dbReference type="Gene3D" id="3.40.50.720">
    <property type="entry name" value="NAD(P)-binding Rossmann-like Domain"/>
    <property type="match status" value="1"/>
</dbReference>
<evidence type="ECO:0000313" key="7">
    <source>
        <dbReference type="Proteomes" id="UP000184203"/>
    </source>
</evidence>
<reference evidence="5" key="3">
    <citation type="submission" date="2016-11" db="EMBL/GenBank/DDBJ databases">
        <authorList>
            <person name="Jaros S."/>
            <person name="Januszkiewicz K."/>
            <person name="Wedrychowicz H."/>
        </authorList>
    </citation>
    <scope>NUCLEOTIDE SEQUENCE [LARGE SCALE GENOMIC DNA]</scope>
    <source>
        <strain evidence="5">DX253</strain>
    </source>
</reference>
<gene>
    <name evidence="5" type="ORF">SAMN05444342_2802</name>
    <name evidence="4" type="ORF">ZOD2009_20617</name>
</gene>
<dbReference type="AlphaFoldDB" id="E7QZB6"/>
<keyword evidence="1" id="KW-0560">Oxidoreductase</keyword>
<dbReference type="GO" id="GO:0000166">
    <property type="term" value="F:nucleotide binding"/>
    <property type="evidence" value="ECO:0007669"/>
    <property type="project" value="InterPro"/>
</dbReference>
<feature type="domain" description="GFO/IDH/MocA-like oxidoreductase" evidence="3">
    <location>
        <begin position="136"/>
        <end position="271"/>
    </location>
</feature>
<accession>E7QZB6</accession>